<dbReference type="OrthoDB" id="6505093at2759"/>
<dbReference type="AlphaFoldDB" id="A0A7R9QZM2"/>
<proteinExistence type="predicted"/>
<dbReference type="Proteomes" id="UP000728032">
    <property type="component" value="Unassembled WGS sequence"/>
</dbReference>
<keyword evidence="1" id="KW-0812">Transmembrane</keyword>
<evidence type="ECO:0000313" key="3">
    <source>
        <dbReference type="Proteomes" id="UP000728032"/>
    </source>
</evidence>
<protein>
    <recommendedName>
        <fullName evidence="4">Sushi domain-containing protein</fullName>
    </recommendedName>
</protein>
<dbReference type="EMBL" id="CAJPVJ010031425">
    <property type="protein sequence ID" value="CAG2180348.1"/>
    <property type="molecule type" value="Genomic_DNA"/>
</dbReference>
<accession>A0A7R9QZM2</accession>
<evidence type="ECO:0000313" key="2">
    <source>
        <dbReference type="EMBL" id="CAD7663211.1"/>
    </source>
</evidence>
<organism evidence="2">
    <name type="scientific">Oppiella nova</name>
    <dbReference type="NCBI Taxonomy" id="334625"/>
    <lineage>
        <taxon>Eukaryota</taxon>
        <taxon>Metazoa</taxon>
        <taxon>Ecdysozoa</taxon>
        <taxon>Arthropoda</taxon>
        <taxon>Chelicerata</taxon>
        <taxon>Arachnida</taxon>
        <taxon>Acari</taxon>
        <taxon>Acariformes</taxon>
        <taxon>Sarcoptiformes</taxon>
        <taxon>Oribatida</taxon>
        <taxon>Brachypylina</taxon>
        <taxon>Oppioidea</taxon>
        <taxon>Oppiidae</taxon>
        <taxon>Oppiella</taxon>
    </lineage>
</organism>
<keyword evidence="3" id="KW-1185">Reference proteome</keyword>
<evidence type="ECO:0008006" key="4">
    <source>
        <dbReference type="Google" id="ProtNLM"/>
    </source>
</evidence>
<keyword evidence="1" id="KW-1133">Transmembrane helix</keyword>
<evidence type="ECO:0000256" key="1">
    <source>
        <dbReference type="SAM" id="Phobius"/>
    </source>
</evidence>
<sequence>FICNANGQWVGSWPLCQPKVYCPKEDIYSQMDSSVMIEEIGNVYYMNESHWFAMNDSWVRYTCGHENDIMVGKSIRSCMSGLSISGLLLAILGTFVVIVVIVFRRHSRRVNLELRETRYELQETKRYLENCVYANPDN</sequence>
<feature type="non-terminal residue" evidence="2">
    <location>
        <position position="1"/>
    </location>
</feature>
<keyword evidence="1" id="KW-0472">Membrane</keyword>
<gene>
    <name evidence="2" type="ORF">ONB1V03_LOCUS19771</name>
</gene>
<reference evidence="2" key="1">
    <citation type="submission" date="2020-11" db="EMBL/GenBank/DDBJ databases">
        <authorList>
            <person name="Tran Van P."/>
        </authorList>
    </citation>
    <scope>NUCLEOTIDE SEQUENCE</scope>
</reference>
<dbReference type="EMBL" id="OC946250">
    <property type="protein sequence ID" value="CAD7663211.1"/>
    <property type="molecule type" value="Genomic_DNA"/>
</dbReference>
<feature type="transmembrane region" description="Helical" evidence="1">
    <location>
        <begin position="82"/>
        <end position="103"/>
    </location>
</feature>
<name>A0A7R9QZM2_9ACAR</name>